<name>A0A0F8ZNP5_9ZZZZ</name>
<evidence type="ECO:0000313" key="1">
    <source>
        <dbReference type="EMBL" id="KKK95482.1"/>
    </source>
</evidence>
<gene>
    <name evidence="1" type="ORF">LCGC14_2672410</name>
</gene>
<proteinExistence type="predicted"/>
<accession>A0A0F8ZNP5</accession>
<protein>
    <submittedName>
        <fullName evidence="1">Uncharacterized protein</fullName>
    </submittedName>
</protein>
<sequence length="74" mass="8525">TGNKHEFDKKSRKCIHCHMSRAQIRISDDITFLEGVLNSSSSSETKDIILKPFFDKKPQYKGISELKRNENKGL</sequence>
<dbReference type="EMBL" id="LAZR01046894">
    <property type="protein sequence ID" value="KKK95482.1"/>
    <property type="molecule type" value="Genomic_DNA"/>
</dbReference>
<organism evidence="1">
    <name type="scientific">marine sediment metagenome</name>
    <dbReference type="NCBI Taxonomy" id="412755"/>
    <lineage>
        <taxon>unclassified sequences</taxon>
        <taxon>metagenomes</taxon>
        <taxon>ecological metagenomes</taxon>
    </lineage>
</organism>
<dbReference type="AlphaFoldDB" id="A0A0F8ZNP5"/>
<comment type="caution">
    <text evidence="1">The sequence shown here is derived from an EMBL/GenBank/DDBJ whole genome shotgun (WGS) entry which is preliminary data.</text>
</comment>
<reference evidence="1" key="1">
    <citation type="journal article" date="2015" name="Nature">
        <title>Complex archaea that bridge the gap between prokaryotes and eukaryotes.</title>
        <authorList>
            <person name="Spang A."/>
            <person name="Saw J.H."/>
            <person name="Jorgensen S.L."/>
            <person name="Zaremba-Niedzwiedzka K."/>
            <person name="Martijn J."/>
            <person name="Lind A.E."/>
            <person name="van Eijk R."/>
            <person name="Schleper C."/>
            <person name="Guy L."/>
            <person name="Ettema T.J."/>
        </authorList>
    </citation>
    <scope>NUCLEOTIDE SEQUENCE</scope>
</reference>
<feature type="non-terminal residue" evidence="1">
    <location>
        <position position="1"/>
    </location>
</feature>